<evidence type="ECO:0000256" key="4">
    <source>
        <dbReference type="ARBA" id="ARBA00022884"/>
    </source>
</evidence>
<dbReference type="EMBL" id="AAYY01000003">
    <property type="protein sequence ID" value="EDP44403.1"/>
    <property type="molecule type" value="Genomic_DNA"/>
</dbReference>
<dbReference type="GO" id="GO:0000460">
    <property type="term" value="P:maturation of 5.8S rRNA"/>
    <property type="evidence" value="ECO:0007669"/>
    <property type="project" value="TreeGrafter"/>
</dbReference>
<name>A8PVJ2_MALGO</name>
<dbReference type="InterPro" id="IPR011082">
    <property type="entry name" value="Exosome-assoc_fac/DNA_repair"/>
</dbReference>
<evidence type="ECO:0000313" key="9">
    <source>
        <dbReference type="Proteomes" id="UP000008837"/>
    </source>
</evidence>
<dbReference type="InterPro" id="IPR007146">
    <property type="entry name" value="Sas10/Utp3/C1D"/>
</dbReference>
<evidence type="ECO:0000313" key="8">
    <source>
        <dbReference type="EMBL" id="EDP44403.1"/>
    </source>
</evidence>
<protein>
    <recommendedName>
        <fullName evidence="6">Exosome complex protein</fullName>
    </recommendedName>
</protein>
<dbReference type="GO" id="GO:0010468">
    <property type="term" value="P:regulation of gene expression"/>
    <property type="evidence" value="ECO:0007669"/>
    <property type="project" value="TreeGrafter"/>
</dbReference>
<dbReference type="GO" id="GO:0003677">
    <property type="term" value="F:DNA binding"/>
    <property type="evidence" value="ECO:0007669"/>
    <property type="project" value="TreeGrafter"/>
</dbReference>
<keyword evidence="9" id="KW-1185">Reference proteome</keyword>
<evidence type="ECO:0000256" key="6">
    <source>
        <dbReference type="RuleBase" id="RU368003"/>
    </source>
</evidence>
<dbReference type="PANTHER" id="PTHR15341:SF3">
    <property type="entry name" value="NUCLEAR NUCLEIC ACID-BINDING PROTEIN C1D"/>
    <property type="match status" value="1"/>
</dbReference>
<keyword evidence="3 6" id="KW-0698">rRNA processing</keyword>
<dbReference type="KEGG" id="mgl:MGL_0885"/>
<keyword evidence="4 6" id="KW-0694">RNA-binding</keyword>
<comment type="subcellular location">
    <subcellularLocation>
        <location evidence="1 6">Nucleus</location>
    </subcellularLocation>
</comment>
<dbReference type="GO" id="GO:0000178">
    <property type="term" value="C:exosome (RNase complex)"/>
    <property type="evidence" value="ECO:0007669"/>
    <property type="project" value="TreeGrafter"/>
</dbReference>
<evidence type="ECO:0000256" key="1">
    <source>
        <dbReference type="ARBA" id="ARBA00004123"/>
    </source>
</evidence>
<dbReference type="InParanoid" id="A8PVJ2"/>
<dbReference type="RefSeq" id="XP_001731617.1">
    <property type="nucleotide sequence ID" value="XM_001731565.1"/>
</dbReference>
<dbReference type="GeneID" id="5855923"/>
<dbReference type="Proteomes" id="UP000008837">
    <property type="component" value="Unassembled WGS sequence"/>
</dbReference>
<evidence type="ECO:0000256" key="7">
    <source>
        <dbReference type="SAM" id="MobiDB-lite"/>
    </source>
</evidence>
<reference evidence="8 9" key="1">
    <citation type="journal article" date="2007" name="Proc. Natl. Acad. Sci. U.S.A.">
        <title>Dandruff-associated Malassezia genomes reveal convergent and divergent virulence traits shared with plant and human fungal pathogens.</title>
        <authorList>
            <person name="Xu J."/>
            <person name="Saunders C.W."/>
            <person name="Hu P."/>
            <person name="Grant R.A."/>
            <person name="Boekhout T."/>
            <person name="Kuramae E.E."/>
            <person name="Kronstad J.W."/>
            <person name="Deangelis Y.M."/>
            <person name="Reeder N.L."/>
            <person name="Johnstone K.R."/>
            <person name="Leland M."/>
            <person name="Fieno A.M."/>
            <person name="Begley W.M."/>
            <person name="Sun Y."/>
            <person name="Lacey M.P."/>
            <person name="Chaudhary T."/>
            <person name="Keough T."/>
            <person name="Chu L."/>
            <person name="Sears R."/>
            <person name="Yuan B."/>
            <person name="Dawson T.L.Jr."/>
        </authorList>
    </citation>
    <scope>NUCLEOTIDE SEQUENCE [LARGE SCALE GENOMIC DNA]</scope>
    <source>
        <strain evidence="9">ATCC MYA-4612 / CBS 7966</strain>
    </source>
</reference>
<dbReference type="AlphaFoldDB" id="A8PVJ2"/>
<dbReference type="VEuPathDB" id="FungiDB:MGL_0885"/>
<dbReference type="OrthoDB" id="1421013at2759"/>
<evidence type="ECO:0000256" key="5">
    <source>
        <dbReference type="ARBA" id="ARBA00023242"/>
    </source>
</evidence>
<comment type="caution">
    <text evidence="8">The sequence shown here is derived from an EMBL/GenBank/DDBJ whole genome shotgun (WGS) entry which is preliminary data.</text>
</comment>
<sequence length="194" mass="21723">MGSSYAHTVSDPTDMLATLQNQMEAVKNSVHLAFDKSMDKYLAEYETLDTQARASDPDTPLKYRLTAAKMLVSAAYVYLDTLWMYLKTQGVDPTTHPVHSELERVHSYFAKLKGVSSNTKEKTSQKIDVDAAKRMVHAAASLGKHTRFDEEKSHPPVQQPPSQNDVHEEPVQSAPSKKKKKLLSRQAKPSKKNP</sequence>
<feature type="region of interest" description="Disordered" evidence="7">
    <location>
        <begin position="141"/>
        <end position="194"/>
    </location>
</feature>
<evidence type="ECO:0000256" key="2">
    <source>
        <dbReference type="ARBA" id="ARBA00009154"/>
    </source>
</evidence>
<dbReference type="STRING" id="425265.A8PVJ2"/>
<comment type="function">
    <text evidence="6">Required for exosome-dependent processing of pre-rRNA and small nucleolar RNA (snRNA) precursors. Involved in processing of 35S pre-rRNA at the A0, A1 and A2 sites.</text>
</comment>
<dbReference type="PANTHER" id="PTHR15341">
    <property type="entry name" value="SUN-COR STEROID HORMONE RECEPTOR CO-REPRESSOR"/>
    <property type="match status" value="1"/>
</dbReference>
<gene>
    <name evidence="8" type="ORF">MGL_0885</name>
</gene>
<feature type="compositionally biased region" description="Basic residues" evidence="7">
    <location>
        <begin position="176"/>
        <end position="194"/>
    </location>
</feature>
<keyword evidence="5 6" id="KW-0539">Nucleus</keyword>
<accession>A8PVJ2</accession>
<dbReference type="OMA" id="TRFDDSH"/>
<evidence type="ECO:0000256" key="3">
    <source>
        <dbReference type="ARBA" id="ARBA00022552"/>
    </source>
</evidence>
<dbReference type="GO" id="GO:0003723">
    <property type="term" value="F:RNA binding"/>
    <property type="evidence" value="ECO:0007669"/>
    <property type="project" value="UniProtKB-UniRule"/>
</dbReference>
<proteinExistence type="inferred from homology"/>
<comment type="similarity">
    <text evidence="2 6">Belongs to the C1D family.</text>
</comment>
<organism evidence="8 9">
    <name type="scientific">Malassezia globosa (strain ATCC MYA-4612 / CBS 7966)</name>
    <name type="common">Dandruff-associated fungus</name>
    <dbReference type="NCBI Taxonomy" id="425265"/>
    <lineage>
        <taxon>Eukaryota</taxon>
        <taxon>Fungi</taxon>
        <taxon>Dikarya</taxon>
        <taxon>Basidiomycota</taxon>
        <taxon>Ustilaginomycotina</taxon>
        <taxon>Malasseziomycetes</taxon>
        <taxon>Malasseziales</taxon>
        <taxon>Malasseziaceae</taxon>
        <taxon>Malassezia</taxon>
    </lineage>
</organism>
<dbReference type="Pfam" id="PF04000">
    <property type="entry name" value="Sas10_Utp3"/>
    <property type="match status" value="1"/>
</dbReference>
<dbReference type="GO" id="GO:0005730">
    <property type="term" value="C:nucleolus"/>
    <property type="evidence" value="ECO:0007669"/>
    <property type="project" value="TreeGrafter"/>
</dbReference>